<feature type="transmembrane region" description="Helical" evidence="9">
    <location>
        <begin position="67"/>
        <end position="88"/>
    </location>
</feature>
<sequence length="252" mass="28954">MWQAFVRWFHKWSSPKWFYEMSRPWSFWLGWLALICIATALVWGLAFSPVERLQGNSYRIIFLHVPSAFLSQAIYMTIAVAGAIGLVWRIKLAFYAAKQCIPIGMSMAILALATGAIWGKPTWGAWWVWDARLTSMLILLLLYLGLWALHNAMERAESGDRAAAILALVGVVNIPIIKFSVNWWNTLHQPATLKVTEAAPMHMSMLIPLLLSIFGFYLAFLAWMLMRTRLEILDREKKARWAQQEIRNLEAQ</sequence>
<feature type="transmembrane region" description="Helical" evidence="9">
    <location>
        <begin position="205"/>
        <end position="225"/>
    </location>
</feature>
<gene>
    <name evidence="9" type="primary">ccmC</name>
    <name evidence="11" type="ORF">MED297_17947</name>
</gene>
<evidence type="ECO:0000256" key="9">
    <source>
        <dbReference type="RuleBase" id="RU364092"/>
    </source>
</evidence>
<dbReference type="PRINTS" id="PR01386">
    <property type="entry name" value="CCMCBIOGNSIS"/>
</dbReference>
<dbReference type="RefSeq" id="WP_008044044.1">
    <property type="nucleotide sequence ID" value="NZ_CH724150.1"/>
</dbReference>
<feature type="transmembrane region" description="Helical" evidence="9">
    <location>
        <begin position="131"/>
        <end position="150"/>
    </location>
</feature>
<name>A4BHF2_9GAMM</name>
<evidence type="ECO:0000256" key="3">
    <source>
        <dbReference type="ARBA" id="ARBA00005840"/>
    </source>
</evidence>
<evidence type="ECO:0000313" key="11">
    <source>
        <dbReference type="EMBL" id="EAR08500.1"/>
    </source>
</evidence>
<dbReference type="Pfam" id="PF01578">
    <property type="entry name" value="Cytochrom_C_asm"/>
    <property type="match status" value="1"/>
</dbReference>
<evidence type="ECO:0000259" key="10">
    <source>
        <dbReference type="Pfam" id="PF01578"/>
    </source>
</evidence>
<organism evidence="11 12">
    <name type="scientific">Reinekea blandensis MED297</name>
    <dbReference type="NCBI Taxonomy" id="314283"/>
    <lineage>
        <taxon>Bacteria</taxon>
        <taxon>Pseudomonadati</taxon>
        <taxon>Pseudomonadota</taxon>
        <taxon>Gammaproteobacteria</taxon>
        <taxon>Oceanospirillales</taxon>
        <taxon>Saccharospirillaceae</taxon>
        <taxon>Reinekea</taxon>
    </lineage>
</organism>
<protein>
    <recommendedName>
        <fullName evidence="4 9">Heme exporter protein C</fullName>
    </recommendedName>
    <alternativeName>
        <fullName evidence="9">Cytochrome c-type biogenesis protein</fullName>
    </alternativeName>
</protein>
<keyword evidence="9" id="KW-0997">Cell inner membrane</keyword>
<keyword evidence="12" id="KW-1185">Reference proteome</keyword>
<keyword evidence="9" id="KW-1003">Cell membrane</keyword>
<dbReference type="AlphaFoldDB" id="A4BHF2"/>
<evidence type="ECO:0000256" key="4">
    <source>
        <dbReference type="ARBA" id="ARBA00016463"/>
    </source>
</evidence>
<evidence type="ECO:0000256" key="8">
    <source>
        <dbReference type="ARBA" id="ARBA00023136"/>
    </source>
</evidence>
<evidence type="ECO:0000256" key="2">
    <source>
        <dbReference type="ARBA" id="ARBA00004141"/>
    </source>
</evidence>
<proteinExistence type="inferred from homology"/>
<feature type="transmembrane region" description="Helical" evidence="9">
    <location>
        <begin position="25"/>
        <end position="47"/>
    </location>
</feature>
<evidence type="ECO:0000313" key="12">
    <source>
        <dbReference type="Proteomes" id="UP000005953"/>
    </source>
</evidence>
<dbReference type="OrthoDB" id="9778550at2"/>
<comment type="caution">
    <text evidence="11">The sequence shown here is derived from an EMBL/GenBank/DDBJ whole genome shotgun (WGS) entry which is preliminary data.</text>
</comment>
<feature type="transmembrane region" description="Helical" evidence="9">
    <location>
        <begin position="100"/>
        <end position="119"/>
    </location>
</feature>
<dbReference type="HOGENOM" id="CLU_066538_2_0_6"/>
<dbReference type="PANTHER" id="PTHR30071">
    <property type="entry name" value="HEME EXPORTER PROTEIN C"/>
    <property type="match status" value="1"/>
</dbReference>
<comment type="function">
    <text evidence="1 9">Required for the export of heme to the periplasm for the biogenesis of c-type cytochromes.</text>
</comment>
<dbReference type="EMBL" id="AAOE01000020">
    <property type="protein sequence ID" value="EAR08500.1"/>
    <property type="molecule type" value="Genomic_DNA"/>
</dbReference>
<keyword evidence="7 9" id="KW-1133">Transmembrane helix</keyword>
<keyword evidence="6 9" id="KW-0201">Cytochrome c-type biogenesis</keyword>
<dbReference type="GO" id="GO:0015232">
    <property type="term" value="F:heme transmembrane transporter activity"/>
    <property type="evidence" value="ECO:0007669"/>
    <property type="project" value="InterPro"/>
</dbReference>
<comment type="similarity">
    <text evidence="3 9">Belongs to the CcmC/CycZ/HelC family.</text>
</comment>
<dbReference type="InterPro" id="IPR002541">
    <property type="entry name" value="Cyt_c_assembly"/>
</dbReference>
<dbReference type="InterPro" id="IPR045062">
    <property type="entry name" value="Cyt_c_biogenesis_CcsA/CcmC"/>
</dbReference>
<evidence type="ECO:0000256" key="5">
    <source>
        <dbReference type="ARBA" id="ARBA00022692"/>
    </source>
</evidence>
<feature type="domain" description="Cytochrome c assembly protein" evidence="10">
    <location>
        <begin position="33"/>
        <end position="188"/>
    </location>
</feature>
<evidence type="ECO:0000256" key="1">
    <source>
        <dbReference type="ARBA" id="ARBA00002442"/>
    </source>
</evidence>
<dbReference type="Proteomes" id="UP000005953">
    <property type="component" value="Unassembled WGS sequence"/>
</dbReference>
<accession>A4BHF2</accession>
<dbReference type="PANTHER" id="PTHR30071:SF1">
    <property type="entry name" value="CYTOCHROME B_B6 PROTEIN-RELATED"/>
    <property type="match status" value="1"/>
</dbReference>
<feature type="transmembrane region" description="Helical" evidence="9">
    <location>
        <begin position="162"/>
        <end position="185"/>
    </location>
</feature>
<evidence type="ECO:0000256" key="7">
    <source>
        <dbReference type="ARBA" id="ARBA00022989"/>
    </source>
</evidence>
<dbReference type="InterPro" id="IPR003557">
    <property type="entry name" value="Cyt_c_biogenesis_CcmC"/>
</dbReference>
<evidence type="ECO:0000256" key="6">
    <source>
        <dbReference type="ARBA" id="ARBA00022748"/>
    </source>
</evidence>
<dbReference type="NCBIfam" id="TIGR01191">
    <property type="entry name" value="ccmC"/>
    <property type="match status" value="1"/>
</dbReference>
<dbReference type="GO" id="GO:0020037">
    <property type="term" value="F:heme binding"/>
    <property type="evidence" value="ECO:0007669"/>
    <property type="project" value="InterPro"/>
</dbReference>
<keyword evidence="8 9" id="KW-0472">Membrane</keyword>
<dbReference type="GO" id="GO:0005886">
    <property type="term" value="C:plasma membrane"/>
    <property type="evidence" value="ECO:0007669"/>
    <property type="project" value="UniProtKB-SubCell"/>
</dbReference>
<keyword evidence="9" id="KW-0813">Transport</keyword>
<comment type="subcellular location">
    <subcellularLocation>
        <location evidence="9">Cell inner membrane</location>
    </subcellularLocation>
    <subcellularLocation>
        <location evidence="2">Membrane</location>
        <topology evidence="2">Multi-pass membrane protein</topology>
    </subcellularLocation>
</comment>
<keyword evidence="5 9" id="KW-0812">Transmembrane</keyword>
<reference evidence="11 12" key="1">
    <citation type="submission" date="2006-02" db="EMBL/GenBank/DDBJ databases">
        <authorList>
            <person name="Pinhassi J."/>
            <person name="Pedros-Alio C."/>
            <person name="Ferriera S."/>
            <person name="Johnson J."/>
            <person name="Kravitz S."/>
            <person name="Halpern A."/>
            <person name="Remington K."/>
            <person name="Beeson K."/>
            <person name="Tran B."/>
            <person name="Rogers Y.-H."/>
            <person name="Friedman R."/>
            <person name="Venter J.C."/>
        </authorList>
    </citation>
    <scope>NUCLEOTIDE SEQUENCE [LARGE SCALE GENOMIC DNA]</scope>
    <source>
        <strain evidence="11 12">MED297</strain>
    </source>
</reference>
<dbReference type="GO" id="GO:0017004">
    <property type="term" value="P:cytochrome complex assembly"/>
    <property type="evidence" value="ECO:0007669"/>
    <property type="project" value="UniProtKB-KW"/>
</dbReference>
<dbReference type="STRING" id="314283.MED297_17947"/>